<accession>A0AAE3W520</accession>
<name>A0AAE3W520_9ACTN</name>
<evidence type="ECO:0000256" key="1">
    <source>
        <dbReference type="SAM" id="MobiDB-lite"/>
    </source>
</evidence>
<dbReference type="RefSeq" id="WP_307245617.1">
    <property type="nucleotide sequence ID" value="NZ_JAUSUZ010000001.1"/>
</dbReference>
<organism evidence="2 3">
    <name type="scientific">Catenuloplanes indicus</name>
    <dbReference type="NCBI Taxonomy" id="137267"/>
    <lineage>
        <taxon>Bacteria</taxon>
        <taxon>Bacillati</taxon>
        <taxon>Actinomycetota</taxon>
        <taxon>Actinomycetes</taxon>
        <taxon>Micromonosporales</taxon>
        <taxon>Micromonosporaceae</taxon>
        <taxon>Catenuloplanes</taxon>
    </lineage>
</organism>
<feature type="region of interest" description="Disordered" evidence="1">
    <location>
        <begin position="356"/>
        <end position="380"/>
    </location>
</feature>
<dbReference type="Proteomes" id="UP001240236">
    <property type="component" value="Unassembled WGS sequence"/>
</dbReference>
<evidence type="ECO:0000313" key="3">
    <source>
        <dbReference type="Proteomes" id="UP001240236"/>
    </source>
</evidence>
<dbReference type="AlphaFoldDB" id="A0AAE3W520"/>
<proteinExistence type="predicted"/>
<dbReference type="EMBL" id="JAUSUZ010000001">
    <property type="protein sequence ID" value="MDQ0369983.1"/>
    <property type="molecule type" value="Genomic_DNA"/>
</dbReference>
<reference evidence="2 3" key="1">
    <citation type="submission" date="2023-07" db="EMBL/GenBank/DDBJ databases">
        <title>Sequencing the genomes of 1000 actinobacteria strains.</title>
        <authorList>
            <person name="Klenk H.-P."/>
        </authorList>
    </citation>
    <scope>NUCLEOTIDE SEQUENCE [LARGE SCALE GENOMIC DNA]</scope>
    <source>
        <strain evidence="2 3">DSM 44709</strain>
    </source>
</reference>
<keyword evidence="3" id="KW-1185">Reference proteome</keyword>
<protein>
    <submittedName>
        <fullName evidence="2">Uncharacterized protein</fullName>
    </submittedName>
</protein>
<evidence type="ECO:0000313" key="2">
    <source>
        <dbReference type="EMBL" id="MDQ0369983.1"/>
    </source>
</evidence>
<gene>
    <name evidence="2" type="ORF">J2S42_006652</name>
</gene>
<comment type="caution">
    <text evidence="2">The sequence shown here is derived from an EMBL/GenBank/DDBJ whole genome shotgun (WGS) entry which is preliminary data.</text>
</comment>
<sequence>MTLPITPANMDAICLEHVLPTSTGNHVFNAASSSMARSDLLDEALHLPGVDKYTYVSFGLGMRDALTDASPATTVWEDGIPRPTGALSPDKGSVRTLMYQYFRGIPAEALDRLVERPLFGKGQEDVRMTLADLAARADMMGLPVEIPLHRFAPGGQTVSPSRIVYFDAAGPVTPGDATLIRVEPSRVWDANPFATAGPDVLAEALKGGYPGGRVVPLPGGGYRLGMAPALATFAHADLLTGTRALTTDDLTRDGVPPLTTVGTYGDLLAHVAAAPARFSLVEIDSSQVFLAVHDPAGDAYLDLGTGTTAVFPDTPEQIRVTTLPADVALADLLTDPTPAGAVPAPLVPPAGVTRTHTFGPGGSRSVDLVTGGRSGTGNVPRELEPLLGQLATAAEAIGQSVVVIGPQPRDPWSRRDPARAEKRFLLRAGAMVFQHLRNGEPAPIIFNYGGASAALDAMAAKLGTPVMRQSMGGGLDFDRKWTATGPDGATVVPPFKDITRDTLKSVGDLQRATADTRVDPALGTYLSMDLSDPVALREKLRIDGSALKALQPTIAALPFDAEQFRAHSKLLDLLDKDTARFDTAVHFLAATKGGDTMTLPDLPSVLRQAPETRAEALQDLKDVTYGPHDAGAARAVLDAVQKRLAGASDDEVKKAIYDNSVYLPEGPGGRADIIRELQVWRDRATDPADRALFDEMAVWVTTCP</sequence>